<keyword evidence="3" id="KW-1185">Reference proteome</keyword>
<evidence type="ECO:0000259" key="1">
    <source>
        <dbReference type="Pfam" id="PF12867"/>
    </source>
</evidence>
<dbReference type="EMBL" id="CP036299">
    <property type="protein sequence ID" value="QDV29685.1"/>
    <property type="molecule type" value="Genomic_DNA"/>
</dbReference>
<evidence type="ECO:0000313" key="2">
    <source>
        <dbReference type="EMBL" id="QDV29685.1"/>
    </source>
</evidence>
<reference evidence="2 3" key="1">
    <citation type="submission" date="2019-02" db="EMBL/GenBank/DDBJ databases">
        <title>Deep-cultivation of Planctomycetes and their phenomic and genomic characterization uncovers novel biology.</title>
        <authorList>
            <person name="Wiegand S."/>
            <person name="Jogler M."/>
            <person name="Boedeker C."/>
            <person name="Pinto D."/>
            <person name="Vollmers J."/>
            <person name="Rivas-Marin E."/>
            <person name="Kohn T."/>
            <person name="Peeters S.H."/>
            <person name="Heuer A."/>
            <person name="Rast P."/>
            <person name="Oberbeckmann S."/>
            <person name="Bunk B."/>
            <person name="Jeske O."/>
            <person name="Meyerdierks A."/>
            <person name="Storesund J.E."/>
            <person name="Kallscheuer N."/>
            <person name="Luecker S."/>
            <person name="Lage O.M."/>
            <person name="Pohl T."/>
            <person name="Merkel B.J."/>
            <person name="Hornburger P."/>
            <person name="Mueller R.-W."/>
            <person name="Bruemmer F."/>
            <person name="Labrenz M."/>
            <person name="Spormann A.M."/>
            <person name="Op den Camp H."/>
            <person name="Overmann J."/>
            <person name="Amann R."/>
            <person name="Jetten M.S.M."/>
            <person name="Mascher T."/>
            <person name="Medema M.H."/>
            <person name="Devos D.P."/>
            <person name="Kaster A.-K."/>
            <person name="Ovreas L."/>
            <person name="Rohde M."/>
            <person name="Galperin M.Y."/>
            <person name="Jogler C."/>
        </authorList>
    </citation>
    <scope>NUCLEOTIDE SEQUENCE [LARGE SCALE GENOMIC DNA]</scope>
    <source>
        <strain evidence="2 3">Spb1</strain>
    </source>
</reference>
<dbReference type="RefSeq" id="WP_186377850.1">
    <property type="nucleotide sequence ID" value="NZ_CP036299.1"/>
</dbReference>
<dbReference type="Gene3D" id="1.20.120.450">
    <property type="entry name" value="dinb family like domain"/>
    <property type="match status" value="1"/>
</dbReference>
<dbReference type="InterPro" id="IPR034660">
    <property type="entry name" value="DinB/YfiT-like"/>
</dbReference>
<dbReference type="KEGG" id="peh:Spb1_15990"/>
<evidence type="ECO:0000313" key="3">
    <source>
        <dbReference type="Proteomes" id="UP000315349"/>
    </source>
</evidence>
<sequence>MFARDLVLYGVNQKYLQSLVSGISTQEAKIQPMPGLNTPFWITGHLAISTDYARQLLGEELKCPPAWHKAFGPGSIPGNEQNITASLEELLAAVQAGHVAITTLLPSVNEAWAAQPNPVEFLVKNYPSTGDLMAHLLTTHEAIHLGQLSAWRRFRGLPAVSIG</sequence>
<dbReference type="Proteomes" id="UP000315349">
    <property type="component" value="Chromosome"/>
</dbReference>
<organism evidence="2 3">
    <name type="scientific">Planctopirus ephydatiae</name>
    <dbReference type="NCBI Taxonomy" id="2528019"/>
    <lineage>
        <taxon>Bacteria</taxon>
        <taxon>Pseudomonadati</taxon>
        <taxon>Planctomycetota</taxon>
        <taxon>Planctomycetia</taxon>
        <taxon>Planctomycetales</taxon>
        <taxon>Planctomycetaceae</taxon>
        <taxon>Planctopirus</taxon>
    </lineage>
</organism>
<gene>
    <name evidence="2" type="ORF">Spb1_15990</name>
</gene>
<name>A0A518GLZ8_9PLAN</name>
<proteinExistence type="predicted"/>
<protein>
    <submittedName>
        <fullName evidence="2">DinB superfamily protein</fullName>
    </submittedName>
</protein>
<dbReference type="Pfam" id="PF12867">
    <property type="entry name" value="DinB_2"/>
    <property type="match status" value="1"/>
</dbReference>
<dbReference type="AlphaFoldDB" id="A0A518GLZ8"/>
<dbReference type="SUPFAM" id="SSF109854">
    <property type="entry name" value="DinB/YfiT-like putative metalloenzymes"/>
    <property type="match status" value="1"/>
</dbReference>
<accession>A0A518GLZ8</accession>
<dbReference type="InterPro" id="IPR024775">
    <property type="entry name" value="DinB-like"/>
</dbReference>
<feature type="domain" description="DinB-like" evidence="1">
    <location>
        <begin position="13"/>
        <end position="148"/>
    </location>
</feature>